<evidence type="ECO:0000256" key="5">
    <source>
        <dbReference type="PROSITE-ProRule" id="PRU00283"/>
    </source>
</evidence>
<keyword evidence="3 7" id="KW-0175">Coiled coil</keyword>
<dbReference type="PROSITE" id="PS00411">
    <property type="entry name" value="KINESIN_MOTOR_1"/>
    <property type="match status" value="1"/>
</dbReference>
<dbReference type="Pfam" id="PF00225">
    <property type="entry name" value="Kinesin"/>
    <property type="match status" value="1"/>
</dbReference>
<reference evidence="10" key="1">
    <citation type="submission" date="2021-06" db="EMBL/GenBank/DDBJ databases">
        <authorList>
            <person name="Kallberg Y."/>
            <person name="Tangrot J."/>
            <person name="Rosling A."/>
        </authorList>
    </citation>
    <scope>NUCLEOTIDE SEQUENCE</scope>
    <source>
        <strain evidence="10">AZ414A</strain>
    </source>
</reference>
<proteinExistence type="inferred from homology"/>
<evidence type="ECO:0000313" key="11">
    <source>
        <dbReference type="Proteomes" id="UP000789706"/>
    </source>
</evidence>
<dbReference type="SUPFAM" id="SSF52540">
    <property type="entry name" value="P-loop containing nucleoside triphosphate hydrolases"/>
    <property type="match status" value="1"/>
</dbReference>
<dbReference type="InterPro" id="IPR019821">
    <property type="entry name" value="Kinesin_motor_CS"/>
</dbReference>
<dbReference type="InterPro" id="IPR036961">
    <property type="entry name" value="Kinesin_motor_dom_sf"/>
</dbReference>
<dbReference type="PANTHER" id="PTHR47968">
    <property type="entry name" value="CENTROMERE PROTEIN E"/>
    <property type="match status" value="1"/>
</dbReference>
<evidence type="ECO:0000259" key="9">
    <source>
        <dbReference type="PROSITE" id="PS50067"/>
    </source>
</evidence>
<keyword evidence="1 6" id="KW-0547">Nucleotide-binding</keyword>
<dbReference type="InterPro" id="IPR027417">
    <property type="entry name" value="P-loop_NTPase"/>
</dbReference>
<dbReference type="PROSITE" id="PS50067">
    <property type="entry name" value="KINESIN_MOTOR_2"/>
    <property type="match status" value="1"/>
</dbReference>
<dbReference type="Gene3D" id="3.40.850.10">
    <property type="entry name" value="Kinesin motor domain"/>
    <property type="match status" value="1"/>
</dbReference>
<evidence type="ECO:0000256" key="7">
    <source>
        <dbReference type="SAM" id="Coils"/>
    </source>
</evidence>
<feature type="coiled-coil region" evidence="7">
    <location>
        <begin position="511"/>
        <end position="538"/>
    </location>
</feature>
<evidence type="ECO:0000256" key="8">
    <source>
        <dbReference type="SAM" id="MobiDB-lite"/>
    </source>
</evidence>
<protein>
    <recommendedName>
        <fullName evidence="6">Kinesin-like protein</fullName>
    </recommendedName>
</protein>
<gene>
    <name evidence="10" type="ORF">DEBURN_LOCUS5609</name>
</gene>
<comment type="caution">
    <text evidence="5">Lacks conserved residue(s) required for the propagation of feature annotation.</text>
</comment>
<name>A0A9N9FA59_9GLOM</name>
<sequence>MNRTLTKSPAFTNTLAVPNVSDVRSRTPDPSKLNSSNSTDSNNANNVKVTIRVRPPNDIELSRGENEIWNVDNNQHKVSLDLDFIEKSRRQPIEYNFDAVFSGSDNKLLFENGVKDTVSSVMEGYNGTKKRPGVIPQAVDAVFQYIKMCKEKQFLLRVSYLEIYNETVRDLLSPETEDLRIHEDKHRGVYVSPLKEVLVSTPDQVMREIKRGEANRHMSATDWNERSKSASKGLLPFKPKRYSSSPKGSGVVYSSVLNLIDLAGSEKAASSADRRKEGAFINKSLLTLATVISKLTEKNIGYIPYRDSKLTRILQNSLSGNAKVAVICTISPSIINLEESNNTLKFAARVKKVVTRAHTNEIVDDKALLQKYRLEIEELKAKLEKTNAVNDQEKEAELSKKLEIEKAKHEEEMLEAQLIRTALKERIDHLTKLILTNSSFNNGAQLNDSDADGPETQNNNKMELEQKNRIIAEKDQVIAQKDKVIEELTAQLNNFLYNNTKEDNNVLNYKLQEKDDEISDLRKLNNELENIIKRQKQKIYMLESH</sequence>
<feature type="compositionally biased region" description="Low complexity" evidence="8">
    <location>
        <begin position="31"/>
        <end position="46"/>
    </location>
</feature>
<dbReference type="Proteomes" id="UP000789706">
    <property type="component" value="Unassembled WGS sequence"/>
</dbReference>
<dbReference type="OrthoDB" id="3176171at2759"/>
<dbReference type="GO" id="GO:0005874">
    <property type="term" value="C:microtubule"/>
    <property type="evidence" value="ECO:0007669"/>
    <property type="project" value="UniProtKB-KW"/>
</dbReference>
<dbReference type="GO" id="GO:0005524">
    <property type="term" value="F:ATP binding"/>
    <property type="evidence" value="ECO:0007669"/>
    <property type="project" value="UniProtKB-KW"/>
</dbReference>
<dbReference type="PANTHER" id="PTHR47968:SF75">
    <property type="entry name" value="CENTROMERE-ASSOCIATED PROTEIN E"/>
    <property type="match status" value="1"/>
</dbReference>
<accession>A0A9N9FA59</accession>
<keyword evidence="4 6" id="KW-0505">Motor protein</keyword>
<dbReference type="InterPro" id="IPR027640">
    <property type="entry name" value="Kinesin-like_fam"/>
</dbReference>
<dbReference type="GO" id="GO:0007018">
    <property type="term" value="P:microtubule-based movement"/>
    <property type="evidence" value="ECO:0007669"/>
    <property type="project" value="InterPro"/>
</dbReference>
<dbReference type="GO" id="GO:0008017">
    <property type="term" value="F:microtubule binding"/>
    <property type="evidence" value="ECO:0007669"/>
    <property type="project" value="InterPro"/>
</dbReference>
<comment type="similarity">
    <text evidence="5 6">Belongs to the TRAFAC class myosin-kinesin ATPase superfamily. Kinesin family.</text>
</comment>
<dbReference type="SMART" id="SM00129">
    <property type="entry name" value="KISc"/>
    <property type="match status" value="1"/>
</dbReference>
<feature type="coiled-coil region" evidence="7">
    <location>
        <begin position="362"/>
        <end position="426"/>
    </location>
</feature>
<evidence type="ECO:0000256" key="2">
    <source>
        <dbReference type="ARBA" id="ARBA00022840"/>
    </source>
</evidence>
<evidence type="ECO:0000313" key="10">
    <source>
        <dbReference type="EMBL" id="CAG8519957.1"/>
    </source>
</evidence>
<organism evidence="10 11">
    <name type="scientific">Diversispora eburnea</name>
    <dbReference type="NCBI Taxonomy" id="1213867"/>
    <lineage>
        <taxon>Eukaryota</taxon>
        <taxon>Fungi</taxon>
        <taxon>Fungi incertae sedis</taxon>
        <taxon>Mucoromycota</taxon>
        <taxon>Glomeromycotina</taxon>
        <taxon>Glomeromycetes</taxon>
        <taxon>Diversisporales</taxon>
        <taxon>Diversisporaceae</taxon>
        <taxon>Diversispora</taxon>
    </lineage>
</organism>
<feature type="region of interest" description="Disordered" evidence="8">
    <location>
        <begin position="18"/>
        <end position="48"/>
    </location>
</feature>
<keyword evidence="2 6" id="KW-0067">ATP-binding</keyword>
<evidence type="ECO:0000256" key="4">
    <source>
        <dbReference type="ARBA" id="ARBA00023175"/>
    </source>
</evidence>
<comment type="caution">
    <text evidence="10">The sequence shown here is derived from an EMBL/GenBank/DDBJ whole genome shotgun (WGS) entry which is preliminary data.</text>
</comment>
<dbReference type="InterPro" id="IPR001752">
    <property type="entry name" value="Kinesin_motor_dom"/>
</dbReference>
<evidence type="ECO:0000256" key="6">
    <source>
        <dbReference type="RuleBase" id="RU000394"/>
    </source>
</evidence>
<evidence type="ECO:0000256" key="1">
    <source>
        <dbReference type="ARBA" id="ARBA00022741"/>
    </source>
</evidence>
<dbReference type="GO" id="GO:0003777">
    <property type="term" value="F:microtubule motor activity"/>
    <property type="evidence" value="ECO:0007669"/>
    <property type="project" value="InterPro"/>
</dbReference>
<dbReference type="PRINTS" id="PR00380">
    <property type="entry name" value="KINESINHEAVY"/>
</dbReference>
<keyword evidence="6" id="KW-0493">Microtubule</keyword>
<feature type="domain" description="Kinesin motor" evidence="9">
    <location>
        <begin position="46"/>
        <end position="353"/>
    </location>
</feature>
<dbReference type="AlphaFoldDB" id="A0A9N9FA59"/>
<keyword evidence="11" id="KW-1185">Reference proteome</keyword>
<evidence type="ECO:0000256" key="3">
    <source>
        <dbReference type="ARBA" id="ARBA00023054"/>
    </source>
</evidence>
<dbReference type="EMBL" id="CAJVPK010000510">
    <property type="protein sequence ID" value="CAG8519957.1"/>
    <property type="molecule type" value="Genomic_DNA"/>
</dbReference>